<organism evidence="3 4">
    <name type="scientific">Rhizobium alvei</name>
    <dbReference type="NCBI Taxonomy" id="1132659"/>
    <lineage>
        <taxon>Bacteria</taxon>
        <taxon>Pseudomonadati</taxon>
        <taxon>Pseudomonadota</taxon>
        <taxon>Alphaproteobacteria</taxon>
        <taxon>Hyphomicrobiales</taxon>
        <taxon>Rhizobiaceae</taxon>
        <taxon>Rhizobium/Agrobacterium group</taxon>
        <taxon>Rhizobium</taxon>
    </lineage>
</organism>
<sequence length="519" mass="57129">MYWLASDFDLHSKFHEWVGEPTHAQIVAKYRSLNGGLAALQGASDRSLFDVDNLMTLGLIASLALAVFALRQAGRLRHALERQSKAEAASRELALHDQLTGLANRRKFEAFGSDFIAARGGMEMRALFLIDLDHFKPVNDVYGHAAGDQVLCEFARRIRDHFPGGIVARFGGDEFAVITPALAREDEALGLASHCIDAVNQPFYYDGVPLHLGVSVGVSLFQGLEDSIGEALRRADIALYKAKNGGRRQVSFFETSLENSVVEQNWLKNALREALDKDEIVPHFQPIVDLSTRETIGFEALARWTHAERGAIGPSDFIPVAEQCGLVSALGERILRKAAAVARHWPSHIMLSVNLSPAQLRDPQLALKIIAILGEAEFPPSRLEVEITENALIADLETARDTLVKLRAAGITIALDDFGTGHSTMQHLTACRFDKLKIDQRFIRTLTASDESQAIVDAILGLSERFGIRCTAEGIEDLGDAEILFRRGCREGQGYLFGKPSQNTEFCKSTTELGRMRLA</sequence>
<dbReference type="SUPFAM" id="SSF55073">
    <property type="entry name" value="Nucleotide cyclase"/>
    <property type="match status" value="1"/>
</dbReference>
<dbReference type="Pfam" id="PF00563">
    <property type="entry name" value="EAL"/>
    <property type="match status" value="1"/>
</dbReference>
<dbReference type="PANTHER" id="PTHR44757:SF2">
    <property type="entry name" value="BIOFILM ARCHITECTURE MAINTENANCE PROTEIN MBAA"/>
    <property type="match status" value="1"/>
</dbReference>
<accession>A0ABT8YU30</accession>
<evidence type="ECO:0000313" key="4">
    <source>
        <dbReference type="Proteomes" id="UP001174932"/>
    </source>
</evidence>
<dbReference type="InterPro" id="IPR000160">
    <property type="entry name" value="GGDEF_dom"/>
</dbReference>
<reference evidence="3" key="1">
    <citation type="journal article" date="2015" name="Int. J. Syst. Evol. Microbiol.">
        <title>Rhizobium alvei sp. nov., isolated from a freshwater river.</title>
        <authorList>
            <person name="Sheu S.Y."/>
            <person name="Huang H.W."/>
            <person name="Young C.C."/>
            <person name="Chen W.M."/>
        </authorList>
    </citation>
    <scope>NUCLEOTIDE SEQUENCE</scope>
    <source>
        <strain evidence="3">TNR-22</strain>
    </source>
</reference>
<dbReference type="CDD" id="cd01948">
    <property type="entry name" value="EAL"/>
    <property type="match status" value="1"/>
</dbReference>
<dbReference type="Gene3D" id="3.30.70.270">
    <property type="match status" value="1"/>
</dbReference>
<reference evidence="3" key="2">
    <citation type="submission" date="2023-07" db="EMBL/GenBank/DDBJ databases">
        <authorList>
            <person name="Shen H."/>
        </authorList>
    </citation>
    <scope>NUCLEOTIDE SEQUENCE</scope>
    <source>
        <strain evidence="3">TNR-22</strain>
    </source>
</reference>
<dbReference type="InterPro" id="IPR043128">
    <property type="entry name" value="Rev_trsase/Diguanyl_cyclase"/>
</dbReference>
<dbReference type="Proteomes" id="UP001174932">
    <property type="component" value="Unassembled WGS sequence"/>
</dbReference>
<dbReference type="RefSeq" id="WP_304379001.1">
    <property type="nucleotide sequence ID" value="NZ_JAUOZU010000026.1"/>
</dbReference>
<feature type="domain" description="GGDEF" evidence="2">
    <location>
        <begin position="123"/>
        <end position="255"/>
    </location>
</feature>
<evidence type="ECO:0000259" key="2">
    <source>
        <dbReference type="PROSITE" id="PS50887"/>
    </source>
</evidence>
<proteinExistence type="predicted"/>
<dbReference type="NCBIfam" id="TIGR00254">
    <property type="entry name" value="GGDEF"/>
    <property type="match status" value="1"/>
</dbReference>
<evidence type="ECO:0000259" key="1">
    <source>
        <dbReference type="PROSITE" id="PS50883"/>
    </source>
</evidence>
<gene>
    <name evidence="3" type="ORF">Q4481_24205</name>
</gene>
<dbReference type="EMBL" id="JAUOZU010000026">
    <property type="protein sequence ID" value="MDO6967071.1"/>
    <property type="molecule type" value="Genomic_DNA"/>
</dbReference>
<dbReference type="PROSITE" id="PS50887">
    <property type="entry name" value="GGDEF"/>
    <property type="match status" value="1"/>
</dbReference>
<dbReference type="PROSITE" id="PS50883">
    <property type="entry name" value="EAL"/>
    <property type="match status" value="1"/>
</dbReference>
<protein>
    <submittedName>
        <fullName evidence="3">EAL domain-containing protein</fullName>
    </submittedName>
</protein>
<dbReference type="PANTHER" id="PTHR44757">
    <property type="entry name" value="DIGUANYLATE CYCLASE DGCP"/>
    <property type="match status" value="1"/>
</dbReference>
<dbReference type="Pfam" id="PF00990">
    <property type="entry name" value="GGDEF"/>
    <property type="match status" value="1"/>
</dbReference>
<dbReference type="InterPro" id="IPR035919">
    <property type="entry name" value="EAL_sf"/>
</dbReference>
<dbReference type="InterPro" id="IPR029787">
    <property type="entry name" value="Nucleotide_cyclase"/>
</dbReference>
<keyword evidence="4" id="KW-1185">Reference proteome</keyword>
<feature type="domain" description="EAL" evidence="1">
    <location>
        <begin position="264"/>
        <end position="514"/>
    </location>
</feature>
<dbReference type="InterPro" id="IPR052155">
    <property type="entry name" value="Biofilm_reg_signaling"/>
</dbReference>
<dbReference type="InterPro" id="IPR001633">
    <property type="entry name" value="EAL_dom"/>
</dbReference>
<dbReference type="SUPFAM" id="SSF141868">
    <property type="entry name" value="EAL domain-like"/>
    <property type="match status" value="1"/>
</dbReference>
<dbReference type="CDD" id="cd01949">
    <property type="entry name" value="GGDEF"/>
    <property type="match status" value="1"/>
</dbReference>
<comment type="caution">
    <text evidence="3">The sequence shown here is derived from an EMBL/GenBank/DDBJ whole genome shotgun (WGS) entry which is preliminary data.</text>
</comment>
<dbReference type="SMART" id="SM00267">
    <property type="entry name" value="GGDEF"/>
    <property type="match status" value="1"/>
</dbReference>
<dbReference type="Gene3D" id="3.20.20.450">
    <property type="entry name" value="EAL domain"/>
    <property type="match status" value="1"/>
</dbReference>
<name>A0ABT8YU30_9HYPH</name>
<dbReference type="SMART" id="SM00052">
    <property type="entry name" value="EAL"/>
    <property type="match status" value="1"/>
</dbReference>
<evidence type="ECO:0000313" key="3">
    <source>
        <dbReference type="EMBL" id="MDO6967071.1"/>
    </source>
</evidence>